<dbReference type="EMBL" id="OBDZ01000030">
    <property type="protein sequence ID" value="SNY42618.1"/>
    <property type="molecule type" value="Genomic_DNA"/>
</dbReference>
<dbReference type="AlphaFoldDB" id="A0A285I3S9"/>
<gene>
    <name evidence="1" type="ORF">SAMN06265827_13038</name>
</gene>
<reference evidence="2" key="1">
    <citation type="submission" date="2017-09" db="EMBL/GenBank/DDBJ databases">
        <authorList>
            <person name="Varghese N."/>
            <person name="Submissions S."/>
        </authorList>
    </citation>
    <scope>NUCLEOTIDE SEQUENCE [LARGE SCALE GENOMIC DNA]</scope>
    <source>
        <strain evidence="2">MSL47</strain>
    </source>
</reference>
<dbReference type="Proteomes" id="UP000219573">
    <property type="component" value="Unassembled WGS sequence"/>
</dbReference>
<organism evidence="1 2">
    <name type="scientific">Orenia metallireducens</name>
    <dbReference type="NCBI Taxonomy" id="1413210"/>
    <lineage>
        <taxon>Bacteria</taxon>
        <taxon>Bacillati</taxon>
        <taxon>Bacillota</taxon>
        <taxon>Clostridia</taxon>
        <taxon>Halanaerobiales</taxon>
        <taxon>Halobacteroidaceae</taxon>
        <taxon>Orenia</taxon>
    </lineage>
</organism>
<protein>
    <submittedName>
        <fullName evidence="1">Uncharacterized protein</fullName>
    </submittedName>
</protein>
<accession>A0A285I3S9</accession>
<name>A0A285I3S9_9FIRM</name>
<evidence type="ECO:0000313" key="2">
    <source>
        <dbReference type="Proteomes" id="UP000219573"/>
    </source>
</evidence>
<evidence type="ECO:0000313" key="1">
    <source>
        <dbReference type="EMBL" id="SNY42618.1"/>
    </source>
</evidence>
<sequence length="31" mass="3538">MEKGELKNLRLRVGIESRYNTELSPLPPLLA</sequence>
<keyword evidence="2" id="KW-1185">Reference proteome</keyword>
<proteinExistence type="predicted"/>